<dbReference type="InterPro" id="IPR000219">
    <property type="entry name" value="DH_dom"/>
</dbReference>
<dbReference type="SMART" id="SM00233">
    <property type="entry name" value="PH"/>
    <property type="match status" value="1"/>
</dbReference>
<dbReference type="GO" id="GO:0005737">
    <property type="term" value="C:cytoplasm"/>
    <property type="evidence" value="ECO:0007669"/>
    <property type="project" value="TreeGrafter"/>
</dbReference>
<evidence type="ECO:0008006" key="6">
    <source>
        <dbReference type="Google" id="ProtNLM"/>
    </source>
</evidence>
<evidence type="ECO:0000313" key="4">
    <source>
        <dbReference type="EMBL" id="KAF0973412.1"/>
    </source>
</evidence>
<protein>
    <recommendedName>
        <fullName evidence="6">DH domain-containing protein</fullName>
    </recommendedName>
</protein>
<evidence type="ECO:0000259" key="2">
    <source>
        <dbReference type="PROSITE" id="PS50003"/>
    </source>
</evidence>
<feature type="compositionally biased region" description="Polar residues" evidence="1">
    <location>
        <begin position="635"/>
        <end position="664"/>
    </location>
</feature>
<evidence type="ECO:0000313" key="5">
    <source>
        <dbReference type="Proteomes" id="UP000444721"/>
    </source>
</evidence>
<dbReference type="InterPro" id="IPR001849">
    <property type="entry name" value="PH_domain"/>
</dbReference>
<dbReference type="PANTHER" id="PTHR12673:SF159">
    <property type="entry name" value="LD03170P"/>
    <property type="match status" value="1"/>
</dbReference>
<dbReference type="Gene3D" id="1.20.900.10">
    <property type="entry name" value="Dbl homology (DH) domain"/>
    <property type="match status" value="1"/>
</dbReference>
<feature type="compositionally biased region" description="Low complexity" evidence="1">
    <location>
        <begin position="951"/>
        <end position="972"/>
    </location>
</feature>
<feature type="compositionally biased region" description="Basic and acidic residues" evidence="1">
    <location>
        <begin position="876"/>
        <end position="893"/>
    </location>
</feature>
<dbReference type="VEuPathDB" id="AmoebaDB:NfTy_092040"/>
<dbReference type="GO" id="GO:0005085">
    <property type="term" value="F:guanyl-nucleotide exchange factor activity"/>
    <property type="evidence" value="ECO:0007669"/>
    <property type="project" value="InterPro"/>
</dbReference>
<name>A0A6A5BF40_NAEFO</name>
<dbReference type="OMA" id="FKFVTQT"/>
<feature type="domain" description="DH" evidence="3">
    <location>
        <begin position="71"/>
        <end position="297"/>
    </location>
</feature>
<dbReference type="EMBL" id="VFQX01000060">
    <property type="protein sequence ID" value="KAF0973412.1"/>
    <property type="molecule type" value="Genomic_DNA"/>
</dbReference>
<dbReference type="RefSeq" id="XP_044558125.1">
    <property type="nucleotide sequence ID" value="XM_044711935.1"/>
</dbReference>
<dbReference type="PANTHER" id="PTHR12673">
    <property type="entry name" value="FACIOGENITAL DYSPLASIA PROTEIN"/>
    <property type="match status" value="1"/>
</dbReference>
<feature type="compositionally biased region" description="Polar residues" evidence="1">
    <location>
        <begin position="672"/>
        <end position="695"/>
    </location>
</feature>
<feature type="domain" description="PH" evidence="2">
    <location>
        <begin position="468"/>
        <end position="501"/>
    </location>
</feature>
<proteinExistence type="predicted"/>
<feature type="compositionally biased region" description="Low complexity" evidence="1">
    <location>
        <begin position="894"/>
        <end position="927"/>
    </location>
</feature>
<dbReference type="VEuPathDB" id="AmoebaDB:NF0055450"/>
<dbReference type="VEuPathDB" id="AmoebaDB:FDP41_008116"/>
<reference evidence="4 5" key="1">
    <citation type="journal article" date="2019" name="Sci. Rep.">
        <title>Nanopore sequencing improves the draft genome of the human pathogenic amoeba Naegleria fowleri.</title>
        <authorList>
            <person name="Liechti N."/>
            <person name="Schurch N."/>
            <person name="Bruggmann R."/>
            <person name="Wittwer M."/>
        </authorList>
    </citation>
    <scope>NUCLEOTIDE SEQUENCE [LARGE SCALE GENOMIC DNA]</scope>
    <source>
        <strain evidence="4 5">ATCC 30894</strain>
    </source>
</reference>
<dbReference type="InterPro" id="IPR035899">
    <property type="entry name" value="DBL_dom_sf"/>
</dbReference>
<feature type="compositionally biased region" description="Polar residues" evidence="1">
    <location>
        <begin position="1081"/>
        <end position="1092"/>
    </location>
</feature>
<dbReference type="SUPFAM" id="SSF50729">
    <property type="entry name" value="PH domain-like"/>
    <property type="match status" value="1"/>
</dbReference>
<dbReference type="PROSITE" id="PS50010">
    <property type="entry name" value="DH_2"/>
    <property type="match status" value="1"/>
</dbReference>
<dbReference type="PROSITE" id="PS50003">
    <property type="entry name" value="PH_DOMAIN"/>
    <property type="match status" value="1"/>
</dbReference>
<gene>
    <name evidence="4" type="ORF">FDP41_008116</name>
</gene>
<comment type="caution">
    <text evidence="4">The sequence shown here is derived from an EMBL/GenBank/DDBJ whole genome shotgun (WGS) entry which is preliminary data.</text>
</comment>
<dbReference type="GeneID" id="68115334"/>
<keyword evidence="5" id="KW-1185">Reference proteome</keyword>
<dbReference type="AlphaFoldDB" id="A0A6A5BF40"/>
<organism evidence="4 5">
    <name type="scientific">Naegleria fowleri</name>
    <name type="common">Brain eating amoeba</name>
    <dbReference type="NCBI Taxonomy" id="5763"/>
    <lineage>
        <taxon>Eukaryota</taxon>
        <taxon>Discoba</taxon>
        <taxon>Heterolobosea</taxon>
        <taxon>Tetramitia</taxon>
        <taxon>Eutetramitia</taxon>
        <taxon>Vahlkampfiidae</taxon>
        <taxon>Naegleria</taxon>
    </lineage>
</organism>
<feature type="compositionally biased region" description="Polar residues" evidence="1">
    <location>
        <begin position="928"/>
        <end position="950"/>
    </location>
</feature>
<feature type="compositionally biased region" description="Low complexity" evidence="1">
    <location>
        <begin position="624"/>
        <end position="634"/>
    </location>
</feature>
<dbReference type="Proteomes" id="UP000444721">
    <property type="component" value="Unassembled WGS sequence"/>
</dbReference>
<feature type="region of interest" description="Disordered" evidence="1">
    <location>
        <begin position="1067"/>
        <end position="1092"/>
    </location>
</feature>
<dbReference type="InterPro" id="IPR051092">
    <property type="entry name" value="FYVE_RhoGEF_PH"/>
</dbReference>
<dbReference type="Pfam" id="PF00621">
    <property type="entry name" value="RhoGEF"/>
    <property type="match status" value="1"/>
</dbReference>
<feature type="region of interest" description="Disordered" evidence="1">
    <location>
        <begin position="1007"/>
        <end position="1031"/>
    </location>
</feature>
<feature type="region of interest" description="Disordered" evidence="1">
    <location>
        <begin position="844"/>
        <end position="973"/>
    </location>
</feature>
<sequence length="1092" mass="125993">MPRPKQPSSANNNSPSSPVTCTIQQLRFSVAIDAVDSQESGCNNNHENYDLQHSNGIENECQDSMSSSQCSKTIILKELIKTETLYLNYFEILKEKIIQSLARCNILTPEEVERMFCLSQLTILFKVNTELLNQFKQVEQHLQQSSSSSSPTLTLPSGSSPRAKHSLGQTFFRLSPFLKNYVQYSHMLEPCLIQFRNRKLKDKSFKAIVKKLQRFCTKLLLDALGEDEEMFSNSLQFSPCNEFEIIQAMKMPLRRIVYYRDVLTQLLKLTPMTNDEYSPLSESFKLIEIVSQSFEQQITELDNKDKFYEINKKVLKQSENGDIISIAKPNRLFIYENEMYVTTTKNLATRHPEKRRKSSKISPTGLDIDAINRNETNAKFFQDPSYHCVGFLFNDMIMICSTHFSTPQTPRTGLRETATKKKRIREIDALLGKKSMRYKYHISLESFEESPSIWIRKIISDHDHAFSHMFQLVTKDVIYTFKMRNEETKTRWINAIQSAIEKNRQVLEKVTNNNRQVLSRGYLDIPEAWVLPSILRIQSLARKYLACLKTQRIKKKSRKNPKTKLDHVIQKVSQLDNILLQNQSFVESYPKKQASAVTILQNYEEDINENYIEDEKEDSEKEQVSLSTTLVTSSMSPISQPTRKSTMTPRGTPSTPVLLISNSPREFESQDNDFTVKNHSNSTNSVEFQQHQQQPMDEMKSVEMHDSLVSQQPSLENSQTIENSNIMSSNKNQTSNIINSEMYSKEIVYEDEFENEYIVRIGDEIVYEDEHGDQISEIVTPEKFLEMLENAKREQQPMQTMQNREQEQINKNEISKSTMDEERNDTTTNQLDKKITTCEIIEEETEQREDHQNSHQMNSQVETMRENHDSSQTSTDIDHYVRIDKIDESDRKNSSSSLISTTHTLSQEEVPSSNNNNNSTTVSSSQPLDQQDTNMDWNNMTSNDLISNRLSTESNKSTTSSTFRTSTSNSGSDISKKIIAPWQEELLSKYKNDGKFKFVTQTAEQKLTTTTSQPSTLEDLSVPPQQGLPPTDRMAIISPVHHRESIRVSADFHNFLNKFKTIEQKTKKEEQQLFSPRGTHMANSTKSDQQQH</sequence>
<dbReference type="SUPFAM" id="SSF48065">
    <property type="entry name" value="DBL homology domain (DH-domain)"/>
    <property type="match status" value="1"/>
</dbReference>
<accession>A0A6A5BF40</accession>
<evidence type="ECO:0000259" key="3">
    <source>
        <dbReference type="PROSITE" id="PS50010"/>
    </source>
</evidence>
<dbReference type="OrthoDB" id="660555at2759"/>
<dbReference type="Gene3D" id="2.30.29.30">
    <property type="entry name" value="Pleckstrin-homology domain (PH domain)/Phosphotyrosine-binding domain (PTB)"/>
    <property type="match status" value="1"/>
</dbReference>
<dbReference type="InterPro" id="IPR011993">
    <property type="entry name" value="PH-like_dom_sf"/>
</dbReference>
<feature type="region of interest" description="Disordered" evidence="1">
    <location>
        <begin position="612"/>
        <end position="696"/>
    </location>
</feature>
<evidence type="ECO:0000256" key="1">
    <source>
        <dbReference type="SAM" id="MobiDB-lite"/>
    </source>
</evidence>